<feature type="compositionally biased region" description="Polar residues" evidence="5">
    <location>
        <begin position="188"/>
        <end position="200"/>
    </location>
</feature>
<feature type="compositionally biased region" description="Basic residues" evidence="5">
    <location>
        <begin position="322"/>
        <end position="336"/>
    </location>
</feature>
<keyword evidence="8" id="KW-1185">Reference proteome</keyword>
<dbReference type="EMBL" id="VCGU01000005">
    <property type="protein sequence ID" value="TRY74841.1"/>
    <property type="molecule type" value="Genomic_DNA"/>
</dbReference>
<keyword evidence="3" id="KW-0862">Zinc</keyword>
<keyword evidence="1" id="KW-0479">Metal-binding</keyword>
<dbReference type="GO" id="GO:0008270">
    <property type="term" value="F:zinc ion binding"/>
    <property type="evidence" value="ECO:0007669"/>
    <property type="project" value="UniProtKB-KW"/>
</dbReference>
<dbReference type="SMART" id="SM00064">
    <property type="entry name" value="FYVE"/>
    <property type="match status" value="1"/>
</dbReference>
<accession>A0A553PAX9</accession>
<feature type="region of interest" description="Disordered" evidence="5">
    <location>
        <begin position="1"/>
        <end position="90"/>
    </location>
</feature>
<dbReference type="Proteomes" id="UP000318571">
    <property type="component" value="Chromosome 2"/>
</dbReference>
<dbReference type="SUPFAM" id="SSF57903">
    <property type="entry name" value="FYVE/PHD zinc finger"/>
    <property type="match status" value="1"/>
</dbReference>
<sequence length="831" mass="90288">MRPQDLPIVNAHLPDEGLDEGFDEEPQLQVPPPAPVVLFPPPVAEEPAGPPEPADYLEPMIPSRNPPLASNLEVPPPGAPGSTPNHPTDPSVDLILQGMTEAQLKLGSEAPTWVPDEEASQCMICAAKFTLVRRRHHCRACGKLLCSACCGEKAVLLHLDSKLGRVCKPCHSIMDRLDRHARLKSEGQIESSPGSSSPTQPRAPPNPNNPMDYCSTVPPLEQARSSSSRAGPSETPSVMVPVGVLKRNSTSGSANAANAANGSTHPTSPETNPRAVNGELKHVMFSDGIRPGGDLTEVDGSAGSPSLVSSGGLRRPPMSGKSRSKSSGKSSGRKSRSTADVGRSLLPEDSDQLPFIRHPGDPRPAFGDVNELAMAFLPSTPAVNPNHEEGAVASPSTLEQDPHTVQFVLNKNLIVHVKSVFYEPVGRTIWNFRSQGLASVGQDEVVFLLIRNEDECLPPRDIFDQIQSIYEAARGGNPVTNLGYTTILSGKPFLDSTDYGGFLYIKPTFQSRSGLDLPQHSPYLFGVLISKWEVSWARVFPLRLKLRLGAQAKYYPAPIWSDRDRTTAYRDVGNTIMKLLSDFRNFTYTLPVIKGMMIHSEEKLTTIIIPKDRYRQIQRALLNSNDPVLALGAIFSPKADSHLVAVHSDDTDKDGATRNLMSTSDYETRTINSLNGQRKVTGASFIVFNGALKSASGLRGKSSIVEDGIMVQVSQERMLEFRKSLERMEDVEIECGPVDPMNVATTLAKAVCVTLAPHLKYMLAERQSPLAVRVNLETENFGYEAGSNGQPFSQEFMNFLDDSLIPLLHGGDLVAGSGRPSLEMVFHILDC</sequence>
<gene>
    <name evidence="7" type="ORF">TCAL_04497</name>
</gene>
<feature type="compositionally biased region" description="Polar residues" evidence="5">
    <location>
        <begin position="223"/>
        <end position="236"/>
    </location>
</feature>
<keyword evidence="2 4" id="KW-0863">Zinc-finger</keyword>
<organism evidence="7 8">
    <name type="scientific">Tigriopus californicus</name>
    <name type="common">Marine copepod</name>
    <dbReference type="NCBI Taxonomy" id="6832"/>
    <lineage>
        <taxon>Eukaryota</taxon>
        <taxon>Metazoa</taxon>
        <taxon>Ecdysozoa</taxon>
        <taxon>Arthropoda</taxon>
        <taxon>Crustacea</taxon>
        <taxon>Multicrustacea</taxon>
        <taxon>Hexanauplia</taxon>
        <taxon>Copepoda</taxon>
        <taxon>Harpacticoida</taxon>
        <taxon>Harpacticidae</taxon>
        <taxon>Tigriopus</taxon>
    </lineage>
</organism>
<dbReference type="SMART" id="SM01421">
    <property type="entry name" value="DUF3480"/>
    <property type="match status" value="1"/>
</dbReference>
<dbReference type="OMA" id="THAINIH"/>
<feature type="region of interest" description="Disordered" evidence="5">
    <location>
        <begin position="184"/>
        <end position="357"/>
    </location>
</feature>
<evidence type="ECO:0000256" key="5">
    <source>
        <dbReference type="SAM" id="MobiDB-lite"/>
    </source>
</evidence>
<feature type="compositionally biased region" description="Low complexity" evidence="5">
    <location>
        <begin position="248"/>
        <end position="264"/>
    </location>
</feature>
<dbReference type="FunFam" id="3.30.40.10:FF:000084">
    <property type="entry name" value="Zinc finger, FYVE domain-containing 9b"/>
    <property type="match status" value="1"/>
</dbReference>
<feature type="compositionally biased region" description="Pro residues" evidence="5">
    <location>
        <begin position="29"/>
        <end position="53"/>
    </location>
</feature>
<dbReference type="Pfam" id="PF11979">
    <property type="entry name" value="SARA_C"/>
    <property type="match status" value="2"/>
</dbReference>
<dbReference type="PANTHER" id="PTHR46319:SF3">
    <property type="entry name" value="ZINC FINGER FYVE DOMAIN-CONTAINING PROTEIN"/>
    <property type="match status" value="1"/>
</dbReference>
<dbReference type="CDD" id="cd15729">
    <property type="entry name" value="FYVE_endofin"/>
    <property type="match status" value="1"/>
</dbReference>
<dbReference type="GO" id="GO:0016197">
    <property type="term" value="P:endosomal transport"/>
    <property type="evidence" value="ECO:0007669"/>
    <property type="project" value="TreeGrafter"/>
</dbReference>
<evidence type="ECO:0000256" key="4">
    <source>
        <dbReference type="PROSITE-ProRule" id="PRU00091"/>
    </source>
</evidence>
<dbReference type="Pfam" id="PF01363">
    <property type="entry name" value="FYVE"/>
    <property type="match status" value="1"/>
</dbReference>
<evidence type="ECO:0000313" key="7">
    <source>
        <dbReference type="EMBL" id="TRY74841.1"/>
    </source>
</evidence>
<protein>
    <recommendedName>
        <fullName evidence="6">FYVE-type domain-containing protein</fullName>
    </recommendedName>
</protein>
<evidence type="ECO:0000313" key="8">
    <source>
        <dbReference type="Proteomes" id="UP000318571"/>
    </source>
</evidence>
<dbReference type="InterPro" id="IPR024608">
    <property type="entry name" value="SARA-like_SBD"/>
</dbReference>
<dbReference type="SMART" id="SM01422">
    <property type="entry name" value="SARA"/>
    <property type="match status" value="1"/>
</dbReference>
<evidence type="ECO:0000259" key="6">
    <source>
        <dbReference type="PROSITE" id="PS50178"/>
    </source>
</evidence>
<dbReference type="Gene3D" id="4.10.720.10">
    <property type="entry name" value="Smad anchor for receptor activation, Smad-binding domain"/>
    <property type="match status" value="1"/>
</dbReference>
<dbReference type="Gene3D" id="3.30.500.40">
    <property type="match status" value="1"/>
</dbReference>
<comment type="caution">
    <text evidence="7">The sequence shown here is derived from an EMBL/GenBank/DDBJ whole genome shotgun (WGS) entry which is preliminary data.</text>
</comment>
<dbReference type="PROSITE" id="PS50178">
    <property type="entry name" value="ZF_FYVE"/>
    <property type="match status" value="1"/>
</dbReference>
<feature type="compositionally biased region" description="Acidic residues" evidence="5">
    <location>
        <begin position="16"/>
        <end position="26"/>
    </location>
</feature>
<evidence type="ECO:0000256" key="3">
    <source>
        <dbReference type="ARBA" id="ARBA00022833"/>
    </source>
</evidence>
<dbReference type="InterPro" id="IPR017455">
    <property type="entry name" value="Znf_FYVE-rel"/>
</dbReference>
<evidence type="ECO:0000256" key="1">
    <source>
        <dbReference type="ARBA" id="ARBA00022723"/>
    </source>
</evidence>
<feature type="domain" description="FYVE-type" evidence="6">
    <location>
        <begin position="116"/>
        <end position="175"/>
    </location>
</feature>
<dbReference type="Pfam" id="PF11409">
    <property type="entry name" value="SARA"/>
    <property type="match status" value="1"/>
</dbReference>
<dbReference type="Gene3D" id="3.30.1360.220">
    <property type="entry name" value="Domain of unknown function (DUF3480), N-terminal subdomain"/>
    <property type="match status" value="1"/>
</dbReference>
<reference evidence="7 8" key="1">
    <citation type="journal article" date="2018" name="Nat. Ecol. Evol.">
        <title>Genomic signatures of mitonuclear coevolution across populations of Tigriopus californicus.</title>
        <authorList>
            <person name="Barreto F.S."/>
            <person name="Watson E.T."/>
            <person name="Lima T.G."/>
            <person name="Willett C.S."/>
            <person name="Edmands S."/>
            <person name="Li W."/>
            <person name="Burton R.S."/>
        </authorList>
    </citation>
    <scope>NUCLEOTIDE SEQUENCE [LARGE SCALE GENOMIC DNA]</scope>
    <source>
        <strain evidence="7 8">San Diego</strain>
    </source>
</reference>
<proteinExistence type="predicted"/>
<name>A0A553PAX9_TIGCA</name>
<dbReference type="InterPro" id="IPR022557">
    <property type="entry name" value="SARA-like_C"/>
</dbReference>
<dbReference type="PANTHER" id="PTHR46319">
    <property type="entry name" value="ZINC FINGER FYVE DOMAIN-CONTAINING PROTEIN"/>
    <property type="match status" value="1"/>
</dbReference>
<evidence type="ECO:0000256" key="2">
    <source>
        <dbReference type="ARBA" id="ARBA00022771"/>
    </source>
</evidence>
<dbReference type="InterPro" id="IPR011011">
    <property type="entry name" value="Znf_FYVE_PHD"/>
</dbReference>
<dbReference type="GO" id="GO:0031901">
    <property type="term" value="C:early endosome membrane"/>
    <property type="evidence" value="ECO:0007669"/>
    <property type="project" value="TreeGrafter"/>
</dbReference>
<dbReference type="InterPro" id="IPR000306">
    <property type="entry name" value="Znf_FYVE"/>
</dbReference>
<dbReference type="InterPro" id="IPR037145">
    <property type="entry name" value="SARA_Smad-bd_sf"/>
</dbReference>
<dbReference type="AlphaFoldDB" id="A0A553PAX9"/>
<dbReference type="STRING" id="6832.A0A553PAX9"/>
<dbReference type="InterPro" id="IPR013083">
    <property type="entry name" value="Znf_RING/FYVE/PHD"/>
</dbReference>
<dbReference type="Gene3D" id="3.30.40.10">
    <property type="entry name" value="Zinc/RING finger domain, C3HC4 (zinc finger)"/>
    <property type="match status" value="1"/>
</dbReference>